<dbReference type="InterPro" id="IPR036976">
    <property type="entry name" value="RimM_N_sf"/>
</dbReference>
<dbReference type="InterPro" id="IPR002676">
    <property type="entry name" value="RimM_N"/>
</dbReference>
<comment type="subcellular location">
    <subcellularLocation>
        <location evidence="5">Cytoplasm</location>
    </subcellularLocation>
</comment>
<keyword evidence="8" id="KW-1185">Reference proteome</keyword>
<keyword evidence="4 5" id="KW-0143">Chaperone</keyword>
<keyword evidence="1 5" id="KW-0963">Cytoplasm</keyword>
<accession>A0A3Q9CKJ5</accession>
<dbReference type="KEGG" id="aade:C3B56_00019"/>
<dbReference type="AlphaFoldDB" id="A0A3Q9CKJ5"/>
<sequence length="171" mass="20573">MLINNYEIIGKLGKFYGIKGYLKLFTFTNIKKQIFSYIPWYINILNKIKYFYINFWKYKNKNFLVKLYNINNINNSCILTNYKIIIHNIQFPKLINNEIYYFNLINCKVYNLNLSYLGIIINNIKKCINCPIIILLNKKKKLLFISIKNNNLLNINLQQKKIILNINNIKK</sequence>
<evidence type="ECO:0000256" key="2">
    <source>
        <dbReference type="ARBA" id="ARBA00022517"/>
    </source>
</evidence>
<protein>
    <recommendedName>
        <fullName evidence="5">Ribosome maturation factor RimM</fullName>
    </recommendedName>
</protein>
<reference evidence="7 8" key="1">
    <citation type="journal article" date="2018" name="Genome Biol. Evol.">
        <title>Partnering With a Pest: Genomes of Hemlock Woolly Adelgid Symbionts Reveal Atypical Nutritional Provisioning Patterns in Dual-Obligate Bacteria.</title>
        <authorList>
            <person name="Weglarz K.M."/>
            <person name="Havill N.P."/>
            <person name="Burke G.R."/>
            <person name="von Dohlen C.D."/>
        </authorList>
    </citation>
    <scope>NUCLEOTIDE SEQUENCE [LARGE SCALE GENOMIC DNA]</scope>
    <source>
        <strain evidence="7">ENA</strain>
    </source>
</reference>
<evidence type="ECO:0000256" key="3">
    <source>
        <dbReference type="ARBA" id="ARBA00022552"/>
    </source>
</evidence>
<evidence type="ECO:0000259" key="6">
    <source>
        <dbReference type="Pfam" id="PF01782"/>
    </source>
</evidence>
<keyword evidence="3 5" id="KW-0698">rRNA processing</keyword>
<dbReference type="Gene3D" id="2.40.30.60">
    <property type="entry name" value="RimM"/>
    <property type="match status" value="1"/>
</dbReference>
<dbReference type="GO" id="GO:0005737">
    <property type="term" value="C:cytoplasm"/>
    <property type="evidence" value="ECO:0007669"/>
    <property type="project" value="UniProtKB-SubCell"/>
</dbReference>
<dbReference type="Proteomes" id="UP000274458">
    <property type="component" value="Chromosome"/>
</dbReference>
<organism evidence="7 8">
    <name type="scientific">Candidatus Annandia adelgestsuga</name>
    <dbReference type="NCBI Taxonomy" id="1302411"/>
    <lineage>
        <taxon>Bacteria</taxon>
        <taxon>Pseudomonadati</taxon>
        <taxon>Pseudomonadota</taxon>
        <taxon>Gammaproteobacteria</taxon>
        <taxon>Enterobacterales</taxon>
        <taxon>Enterobacteriaceae</taxon>
        <taxon>Candidatus Annandia</taxon>
    </lineage>
</organism>
<comment type="similarity">
    <text evidence="5">Belongs to the RimM family.</text>
</comment>
<dbReference type="InterPro" id="IPR009000">
    <property type="entry name" value="Transl_B-barrel_sf"/>
</dbReference>
<feature type="domain" description="RimM N-terminal" evidence="6">
    <location>
        <begin position="9"/>
        <end position="87"/>
    </location>
</feature>
<dbReference type="EMBL" id="CP026513">
    <property type="protein sequence ID" value="AZP36151.1"/>
    <property type="molecule type" value="Genomic_DNA"/>
</dbReference>
<dbReference type="InterPro" id="IPR011961">
    <property type="entry name" value="RimM"/>
</dbReference>
<dbReference type="Pfam" id="PF01782">
    <property type="entry name" value="RimM"/>
    <property type="match status" value="1"/>
</dbReference>
<keyword evidence="2 5" id="KW-0690">Ribosome biogenesis</keyword>
<dbReference type="NCBIfam" id="TIGR02273">
    <property type="entry name" value="16S_RimM"/>
    <property type="match status" value="1"/>
</dbReference>
<evidence type="ECO:0000313" key="8">
    <source>
        <dbReference type="Proteomes" id="UP000274458"/>
    </source>
</evidence>
<comment type="function">
    <text evidence="5">An accessory protein needed during the final step in the assembly of 30S ribosomal subunit, possibly for assembly of the head region. Essential for efficient processing of 16S rRNA. May be needed both before and after RbfA during the maturation of 16S rRNA. It has affinity for free ribosomal 30S subunits but not for 70S ribosomes.</text>
</comment>
<dbReference type="OrthoDB" id="9783509at2"/>
<dbReference type="GO" id="GO:0042274">
    <property type="term" value="P:ribosomal small subunit biogenesis"/>
    <property type="evidence" value="ECO:0007669"/>
    <property type="project" value="UniProtKB-UniRule"/>
</dbReference>
<dbReference type="PANTHER" id="PTHR33692:SF1">
    <property type="entry name" value="RIBOSOME MATURATION FACTOR RIMM"/>
    <property type="match status" value="1"/>
</dbReference>
<dbReference type="HAMAP" id="MF_00014">
    <property type="entry name" value="Ribosome_mat_RimM"/>
    <property type="match status" value="1"/>
</dbReference>
<dbReference type="GO" id="GO:0006364">
    <property type="term" value="P:rRNA processing"/>
    <property type="evidence" value="ECO:0007669"/>
    <property type="project" value="UniProtKB-UniRule"/>
</dbReference>
<name>A0A3Q9CKJ5_9ENTR</name>
<dbReference type="RefSeq" id="WP_126071415.1">
    <property type="nucleotide sequence ID" value="NZ_CP026513.1"/>
</dbReference>
<evidence type="ECO:0000256" key="1">
    <source>
        <dbReference type="ARBA" id="ARBA00022490"/>
    </source>
</evidence>
<evidence type="ECO:0000256" key="4">
    <source>
        <dbReference type="ARBA" id="ARBA00023186"/>
    </source>
</evidence>
<dbReference type="PANTHER" id="PTHR33692">
    <property type="entry name" value="RIBOSOME MATURATION FACTOR RIMM"/>
    <property type="match status" value="1"/>
</dbReference>
<comment type="subunit">
    <text evidence="5">Binds ribosomal protein uS19.</text>
</comment>
<dbReference type="SUPFAM" id="SSF50447">
    <property type="entry name" value="Translation proteins"/>
    <property type="match status" value="1"/>
</dbReference>
<dbReference type="GO" id="GO:0005840">
    <property type="term" value="C:ribosome"/>
    <property type="evidence" value="ECO:0007669"/>
    <property type="project" value="InterPro"/>
</dbReference>
<proteinExistence type="inferred from homology"/>
<dbReference type="GO" id="GO:0043022">
    <property type="term" value="F:ribosome binding"/>
    <property type="evidence" value="ECO:0007669"/>
    <property type="project" value="InterPro"/>
</dbReference>
<gene>
    <name evidence="5 7" type="primary">rimM</name>
    <name evidence="7" type="ORF">C3B56_00019</name>
</gene>
<evidence type="ECO:0000256" key="5">
    <source>
        <dbReference type="HAMAP-Rule" id="MF_00014"/>
    </source>
</evidence>
<comment type="domain">
    <text evidence="5">The PRC barrel domain binds ribosomal protein uS19.</text>
</comment>
<evidence type="ECO:0000313" key="7">
    <source>
        <dbReference type="EMBL" id="AZP36151.1"/>
    </source>
</evidence>